<dbReference type="SUPFAM" id="SSF51735">
    <property type="entry name" value="NAD(P)-binding Rossmann-fold domains"/>
    <property type="match status" value="1"/>
</dbReference>
<name>A0AAD4R2Q5_9BILA</name>
<dbReference type="PANTHER" id="PTHR44115:SF2">
    <property type="entry name" value="NAD(P)-BINDING PROTEIN"/>
    <property type="match status" value="1"/>
</dbReference>
<reference evidence="1" key="1">
    <citation type="submission" date="2022-01" db="EMBL/GenBank/DDBJ databases">
        <title>Genome Sequence Resource for Two Populations of Ditylenchus destructor, the Migratory Endoparasitic Phytonematode.</title>
        <authorList>
            <person name="Zhang H."/>
            <person name="Lin R."/>
            <person name="Xie B."/>
        </authorList>
    </citation>
    <scope>NUCLEOTIDE SEQUENCE</scope>
    <source>
        <strain evidence="1">BazhouSP</strain>
    </source>
</reference>
<evidence type="ECO:0000313" key="1">
    <source>
        <dbReference type="EMBL" id="KAI1705990.1"/>
    </source>
</evidence>
<dbReference type="Gene3D" id="3.40.50.720">
    <property type="entry name" value="NAD(P)-binding Rossmann-like Domain"/>
    <property type="match status" value="1"/>
</dbReference>
<sequence>MSQFSGKVVIVTGSSRGIGRETALAFAREGASVTVHGQSKEKLDETVELLKKSGVDESRIVTVLGAIQEEKTARAIVDETVKKFGRIDVLVNNAAIGRLEGESPDSLKNYDFVFDINVRSVLNLTNLAAPYLAKTKGNVVNVSSIAAKLSSEWVHYCMSKATLDHYTRNVANTLGEQGIRVNSVNPGWIKSDFRTRVGVTAEQEAQAEDAVTKNKIILGRFGEASEIAEVILFVASSKASYITGTTIVADGGYLAHA</sequence>
<dbReference type="PANTHER" id="PTHR44115">
    <property type="entry name" value="PROTEIN CBG09704"/>
    <property type="match status" value="1"/>
</dbReference>
<dbReference type="Proteomes" id="UP001201812">
    <property type="component" value="Unassembled WGS sequence"/>
</dbReference>
<dbReference type="InterPro" id="IPR002347">
    <property type="entry name" value="SDR_fam"/>
</dbReference>
<gene>
    <name evidence="1" type="ORF">DdX_13217</name>
</gene>
<accession>A0AAD4R2Q5</accession>
<dbReference type="PRINTS" id="PR00080">
    <property type="entry name" value="SDRFAMILY"/>
</dbReference>
<dbReference type="FunFam" id="3.40.50.720:FF:000084">
    <property type="entry name" value="Short-chain dehydrogenase reductase"/>
    <property type="match status" value="1"/>
</dbReference>
<keyword evidence="2" id="KW-1185">Reference proteome</keyword>
<dbReference type="AlphaFoldDB" id="A0AAD4R2Q5"/>
<dbReference type="EMBL" id="JAKKPZ010000051">
    <property type="protein sequence ID" value="KAI1705990.1"/>
    <property type="molecule type" value="Genomic_DNA"/>
</dbReference>
<dbReference type="Pfam" id="PF13561">
    <property type="entry name" value="adh_short_C2"/>
    <property type="match status" value="1"/>
</dbReference>
<evidence type="ECO:0000313" key="2">
    <source>
        <dbReference type="Proteomes" id="UP001201812"/>
    </source>
</evidence>
<proteinExistence type="predicted"/>
<dbReference type="PRINTS" id="PR00081">
    <property type="entry name" value="GDHRDH"/>
</dbReference>
<organism evidence="1 2">
    <name type="scientific">Ditylenchus destructor</name>
    <dbReference type="NCBI Taxonomy" id="166010"/>
    <lineage>
        <taxon>Eukaryota</taxon>
        <taxon>Metazoa</taxon>
        <taxon>Ecdysozoa</taxon>
        <taxon>Nematoda</taxon>
        <taxon>Chromadorea</taxon>
        <taxon>Rhabditida</taxon>
        <taxon>Tylenchina</taxon>
        <taxon>Tylenchomorpha</taxon>
        <taxon>Sphaerularioidea</taxon>
        <taxon>Anguinidae</taxon>
        <taxon>Anguininae</taxon>
        <taxon>Ditylenchus</taxon>
    </lineage>
</organism>
<dbReference type="InterPro" id="IPR036291">
    <property type="entry name" value="NAD(P)-bd_dom_sf"/>
</dbReference>
<protein>
    <submittedName>
        <fullName evidence="1">Enoyl-(Acyl carrier protein) reductase domain-containing protein</fullName>
    </submittedName>
</protein>
<comment type="caution">
    <text evidence="1">The sequence shown here is derived from an EMBL/GenBank/DDBJ whole genome shotgun (WGS) entry which is preliminary data.</text>
</comment>